<dbReference type="Gene3D" id="2.40.128.270">
    <property type="match status" value="1"/>
</dbReference>
<proteinExistence type="predicted"/>
<evidence type="ECO:0000313" key="4">
    <source>
        <dbReference type="Proteomes" id="UP001568698"/>
    </source>
</evidence>
<accession>A0ABV4K1U2</accession>
<keyword evidence="1" id="KW-0732">Signal</keyword>
<organism evidence="3 4">
    <name type="scientific">Pseudodesulfovibrio karagichevae</name>
    <dbReference type="NCBI Taxonomy" id="3239305"/>
    <lineage>
        <taxon>Bacteria</taxon>
        <taxon>Pseudomonadati</taxon>
        <taxon>Thermodesulfobacteriota</taxon>
        <taxon>Desulfovibrionia</taxon>
        <taxon>Desulfovibrionales</taxon>
        <taxon>Desulfovibrionaceae</taxon>
    </lineage>
</organism>
<dbReference type="Pfam" id="PF03724">
    <property type="entry name" value="META"/>
    <property type="match status" value="1"/>
</dbReference>
<dbReference type="PANTHER" id="PTHR35535">
    <property type="entry name" value="HEAT SHOCK PROTEIN HSLJ"/>
    <property type="match status" value="1"/>
</dbReference>
<comment type="caution">
    <text evidence="3">The sequence shown here is derived from an EMBL/GenBank/DDBJ whole genome shotgun (WGS) entry which is preliminary data.</text>
</comment>
<name>A0ABV4K1U2_9BACT</name>
<keyword evidence="4" id="KW-1185">Reference proteome</keyword>
<evidence type="ECO:0000259" key="2">
    <source>
        <dbReference type="Pfam" id="PF03724"/>
    </source>
</evidence>
<dbReference type="InterPro" id="IPR053147">
    <property type="entry name" value="Hsp_HslJ-like"/>
</dbReference>
<dbReference type="InterPro" id="IPR038670">
    <property type="entry name" value="HslJ-like_sf"/>
</dbReference>
<dbReference type="PROSITE" id="PS51257">
    <property type="entry name" value="PROKAR_LIPOPROTEIN"/>
    <property type="match status" value="1"/>
</dbReference>
<dbReference type="EMBL" id="JBGLYH010000021">
    <property type="protein sequence ID" value="MEZ7196929.1"/>
    <property type="molecule type" value="Genomic_DNA"/>
</dbReference>
<feature type="chain" id="PRO_5045729315" evidence="1">
    <location>
        <begin position="29"/>
        <end position="156"/>
    </location>
</feature>
<sequence>MPTLWKRMCCAALLLALLAGLGACGTHEAPAPNDNAIRQSLVGKTWTLRTIVSRDFDDDPAMTLKFNADGTVEGFGGCNAFTGTYTLTDNYLEFGPLAATHKSCGPIPDEREYTYLTYLASVRRLDTQTGPDELVLLTENQSELKFTSGESGGLFW</sequence>
<dbReference type="PANTHER" id="PTHR35535:SF1">
    <property type="entry name" value="HEAT SHOCK PROTEIN HSLJ"/>
    <property type="match status" value="1"/>
</dbReference>
<dbReference type="RefSeq" id="WP_371386446.1">
    <property type="nucleotide sequence ID" value="NZ_JBGLYH010000021.1"/>
</dbReference>
<evidence type="ECO:0000313" key="3">
    <source>
        <dbReference type="EMBL" id="MEZ7196929.1"/>
    </source>
</evidence>
<feature type="signal peptide" evidence="1">
    <location>
        <begin position="1"/>
        <end position="28"/>
    </location>
</feature>
<feature type="domain" description="DUF306" evidence="2">
    <location>
        <begin position="39"/>
        <end position="144"/>
    </location>
</feature>
<evidence type="ECO:0000256" key="1">
    <source>
        <dbReference type="SAM" id="SignalP"/>
    </source>
</evidence>
<protein>
    <submittedName>
        <fullName evidence="3">META domain-containing protein</fullName>
    </submittedName>
</protein>
<dbReference type="Proteomes" id="UP001568698">
    <property type="component" value="Unassembled WGS sequence"/>
</dbReference>
<gene>
    <name evidence="3" type="ORF">AB6M95_09230</name>
</gene>
<reference evidence="3 4" key="1">
    <citation type="submission" date="2024-08" db="EMBL/GenBank/DDBJ databases">
        <title>Sulfate-reducing bacteria isolated from formation water of the oil field in Kazakhstan and description of Pseudodesulfovibrio sp.</title>
        <authorList>
            <person name="Bidzhieva S.K."/>
            <person name="Tourova T.P."/>
            <person name="Grouzdev D.S."/>
            <person name="Beletsky A.V."/>
            <person name="Sokolova D.S."/>
            <person name="Samigullina S.R."/>
            <person name="Poltaraus A.B."/>
            <person name="Avtukh A.N."/>
            <person name="Tereshina V.M."/>
            <person name="Zhaparov N.S."/>
            <person name="Mardanov A.V."/>
            <person name="Nazina T.N."/>
        </authorList>
    </citation>
    <scope>NUCLEOTIDE SEQUENCE [LARGE SCALE GENOMIC DNA]</scope>
    <source>
        <strain evidence="3 4">9FUS</strain>
    </source>
</reference>
<dbReference type="InterPro" id="IPR005184">
    <property type="entry name" value="DUF306_Meta_HslJ"/>
</dbReference>